<accession>A0AA89WMP7</accession>
<gene>
    <name evidence="1" type="ORF">I5U67_07350</name>
</gene>
<organism evidence="1 2">
    <name type="scientific">Stenotrophomonas maltophilia</name>
    <name type="common">Pseudomonas maltophilia</name>
    <name type="synonym">Xanthomonas maltophilia</name>
    <dbReference type="NCBI Taxonomy" id="40324"/>
    <lineage>
        <taxon>Bacteria</taxon>
        <taxon>Pseudomonadati</taxon>
        <taxon>Pseudomonadota</taxon>
        <taxon>Gammaproteobacteria</taxon>
        <taxon>Lysobacterales</taxon>
        <taxon>Lysobacteraceae</taxon>
        <taxon>Stenotrophomonas</taxon>
        <taxon>Stenotrophomonas maltophilia group</taxon>
    </lineage>
</organism>
<evidence type="ECO:0000313" key="1">
    <source>
        <dbReference type="EMBL" id="MBH1651981.1"/>
    </source>
</evidence>
<dbReference type="Proteomes" id="UP000625930">
    <property type="component" value="Unassembled WGS sequence"/>
</dbReference>
<reference evidence="1" key="1">
    <citation type="submission" date="2020-11" db="EMBL/GenBank/DDBJ databases">
        <title>Enhanced detection system for hospital associated transmission using whole genome sequencing surveillance.</title>
        <authorList>
            <person name="Harrison L.H."/>
            <person name="Van Tyne D."/>
            <person name="Marsh J.W."/>
            <person name="Griffith M.P."/>
            <person name="Snyder D.J."/>
            <person name="Cooper V.S."/>
            <person name="Mustapha M."/>
        </authorList>
    </citation>
    <scope>NUCLEOTIDE SEQUENCE</scope>
    <source>
        <strain evidence="1">STEN00091</strain>
    </source>
</reference>
<name>A0AA89WMP7_STEMA</name>
<protein>
    <submittedName>
        <fullName evidence="1">Uncharacterized protein</fullName>
    </submittedName>
</protein>
<comment type="caution">
    <text evidence="1">The sequence shown here is derived from an EMBL/GenBank/DDBJ whole genome shotgun (WGS) entry which is preliminary data.</text>
</comment>
<dbReference type="RefSeq" id="WP_152905226.1">
    <property type="nucleotide sequence ID" value="NZ_JAEDWP010000015.1"/>
</dbReference>
<dbReference type="EMBL" id="JADUNP010000010">
    <property type="protein sequence ID" value="MBH1651981.1"/>
    <property type="molecule type" value="Genomic_DNA"/>
</dbReference>
<proteinExistence type="predicted"/>
<evidence type="ECO:0000313" key="2">
    <source>
        <dbReference type="Proteomes" id="UP000625930"/>
    </source>
</evidence>
<sequence>MGTSKPAKDLRRVTLSVGEHVYTSEIWRISESRWVLLAVEVHGVGERSDLGIKAPSCLKVLEAGKADRL</sequence>
<dbReference type="AlphaFoldDB" id="A0AA89WMP7"/>